<feature type="compositionally biased region" description="Basic and acidic residues" evidence="2">
    <location>
        <begin position="33"/>
        <end position="47"/>
    </location>
</feature>
<feature type="region of interest" description="Disordered" evidence="2">
    <location>
        <begin position="450"/>
        <end position="488"/>
    </location>
</feature>
<keyword evidence="4" id="KW-0282">Flagellum</keyword>
<keyword evidence="4" id="KW-0969">Cilium</keyword>
<keyword evidence="1" id="KW-0175">Coiled coil</keyword>
<feature type="coiled-coil region" evidence="1">
    <location>
        <begin position="199"/>
        <end position="231"/>
    </location>
</feature>
<reference evidence="4" key="1">
    <citation type="submission" date="2025-08" db="UniProtKB">
        <authorList>
            <consortium name="RefSeq"/>
        </authorList>
    </citation>
    <scope>IDENTIFICATION</scope>
    <source>
        <strain evidence="4">J_2021</strain>
        <tissue evidence="4">Erythrocytes</tissue>
    </source>
</reference>
<dbReference type="AlphaFoldDB" id="A0A8J0VPJ5"/>
<dbReference type="Proteomes" id="UP000186698">
    <property type="component" value="Chromosome 6L"/>
</dbReference>
<gene>
    <name evidence="4" type="primary">LOC108719433</name>
</gene>
<dbReference type="RefSeq" id="XP_018123772.1">
    <property type="nucleotide sequence ID" value="XM_018268283.2"/>
</dbReference>
<evidence type="ECO:0000313" key="3">
    <source>
        <dbReference type="Proteomes" id="UP000186698"/>
    </source>
</evidence>
<proteinExistence type="predicted"/>
<feature type="compositionally biased region" description="Basic and acidic residues" evidence="2">
    <location>
        <begin position="276"/>
        <end position="286"/>
    </location>
</feature>
<dbReference type="KEGG" id="xla:108719433"/>
<dbReference type="GeneID" id="108719433"/>
<evidence type="ECO:0000256" key="1">
    <source>
        <dbReference type="SAM" id="Coils"/>
    </source>
</evidence>
<sequence>MDEGDFLAETINRLVLLNMATADDKEEIMKAEVQTRNEQEDENKTRETAQAGEESILATLGQEDSQLTEEAKMKEVHDIDDKVIFNLIDQKESKSGKMTETGGQVPLVLLNQEEIPLKEEEKCNECTEKDLKMKLSIIQDGNESVNMLNKPQEIDEWMLLLQDENKEILEKMSSDHDAMKLPEEKPIQVMVENEQGEEEKEVNVVVNNSEEEMQREEQQSIKNESADLENQDQVMVGEANQNVAKEKEECIMIDMEGQISFVLLHEKEKTVIEKRQNTECSEKDHQIGSSTLQDEAERVDQSNKQPCVVFCNSEEEIQREEQKPINNENANLEKQRQYMVGEANNAAKEKEQEEFIKIEMEEQISFVLLHEKEKTVTEKGQNTECSEKDHQVGSSAVQGEAKNVDESNKEKQVVFCNLEDEKQRESVNNDNSQWNYDLFFWDDKLPTVQQTEGRKKKDGIMIGEANESSAYESGSDEMKELTEMGNKEGSRAIQQGNECINELNDKREGAECAAFKLIESKEIKEQNIEAVSTYLKQEEKDENSLVGEKQINGVQNKLEKNDQVVSTLEKKEREDRQLVNKEARREDKADIVDGKTNIVGQPKDKQIGHASGPVYQSVPPVEPSPSGFFFNRHNRSNITSQQDNDSNTNREELEDEEEETPCCHYLCLQISRLLAWLRGIFRRCFDDPQSESFSGEYY</sequence>
<feature type="compositionally biased region" description="Polar residues" evidence="2">
    <location>
        <begin position="636"/>
        <end position="647"/>
    </location>
</feature>
<evidence type="ECO:0000313" key="4">
    <source>
        <dbReference type="RefSeq" id="XP_018123772.1"/>
    </source>
</evidence>
<feature type="compositionally biased region" description="Basic and acidic residues" evidence="2">
    <location>
        <begin position="565"/>
        <end position="593"/>
    </location>
</feature>
<feature type="region of interest" description="Disordered" evidence="2">
    <location>
        <begin position="378"/>
        <end position="408"/>
    </location>
</feature>
<accession>A0A8J0VPJ5</accession>
<feature type="region of interest" description="Disordered" evidence="2">
    <location>
        <begin position="276"/>
        <end position="299"/>
    </location>
</feature>
<protein>
    <submittedName>
        <fullName evidence="4">Cilia- and flagella-associated protein 251 isoform X1</fullName>
    </submittedName>
</protein>
<feature type="region of interest" description="Disordered" evidence="2">
    <location>
        <begin position="565"/>
        <end position="653"/>
    </location>
</feature>
<organism evidence="3 4">
    <name type="scientific">Xenopus laevis</name>
    <name type="common">African clawed frog</name>
    <dbReference type="NCBI Taxonomy" id="8355"/>
    <lineage>
        <taxon>Eukaryota</taxon>
        <taxon>Metazoa</taxon>
        <taxon>Chordata</taxon>
        <taxon>Craniata</taxon>
        <taxon>Vertebrata</taxon>
        <taxon>Euteleostomi</taxon>
        <taxon>Amphibia</taxon>
        <taxon>Batrachia</taxon>
        <taxon>Anura</taxon>
        <taxon>Pipoidea</taxon>
        <taxon>Pipidae</taxon>
        <taxon>Xenopodinae</taxon>
        <taxon>Xenopus</taxon>
        <taxon>Xenopus</taxon>
    </lineage>
</organism>
<keyword evidence="3" id="KW-1185">Reference proteome</keyword>
<feature type="region of interest" description="Disordered" evidence="2">
    <location>
        <begin position="33"/>
        <end position="56"/>
    </location>
</feature>
<name>A0A8J0VPJ5_XENLA</name>
<feature type="compositionally biased region" description="Basic and acidic residues" evidence="2">
    <location>
        <begin position="476"/>
        <end position="488"/>
    </location>
</feature>
<evidence type="ECO:0000256" key="2">
    <source>
        <dbReference type="SAM" id="MobiDB-lite"/>
    </source>
</evidence>
<keyword evidence="4" id="KW-0966">Cell projection</keyword>